<dbReference type="EMBL" id="JACHGY010000001">
    <property type="protein sequence ID" value="MBB6429930.1"/>
    <property type="molecule type" value="Genomic_DNA"/>
</dbReference>
<keyword evidence="2" id="KW-1185">Reference proteome</keyword>
<reference evidence="1 2" key="1">
    <citation type="submission" date="2020-08" db="EMBL/GenBank/DDBJ databases">
        <title>Genomic Encyclopedia of Type Strains, Phase IV (KMG-IV): sequencing the most valuable type-strain genomes for metagenomic binning, comparative biology and taxonomic classification.</title>
        <authorList>
            <person name="Goeker M."/>
        </authorList>
    </citation>
    <scope>NUCLEOTIDE SEQUENCE [LARGE SCALE GENOMIC DNA]</scope>
    <source>
        <strain evidence="1 2">DSM 103725</strain>
    </source>
</reference>
<dbReference type="PROSITE" id="PS51257">
    <property type="entry name" value="PROKAR_LIPOPROTEIN"/>
    <property type="match status" value="1"/>
</dbReference>
<proteinExistence type="predicted"/>
<dbReference type="AlphaFoldDB" id="A0A7X0LK03"/>
<comment type="caution">
    <text evidence="1">The sequence shown here is derived from an EMBL/GenBank/DDBJ whole genome shotgun (WGS) entry which is preliminary data.</text>
</comment>
<organism evidence="1 2">
    <name type="scientific">Algisphaera agarilytica</name>
    <dbReference type="NCBI Taxonomy" id="1385975"/>
    <lineage>
        <taxon>Bacteria</taxon>
        <taxon>Pseudomonadati</taxon>
        <taxon>Planctomycetota</taxon>
        <taxon>Phycisphaerae</taxon>
        <taxon>Phycisphaerales</taxon>
        <taxon>Phycisphaeraceae</taxon>
        <taxon>Algisphaera</taxon>
    </lineage>
</organism>
<evidence type="ECO:0008006" key="3">
    <source>
        <dbReference type="Google" id="ProtNLM"/>
    </source>
</evidence>
<dbReference type="RefSeq" id="WP_184677481.1">
    <property type="nucleotide sequence ID" value="NZ_JACHGY010000001.1"/>
</dbReference>
<sequence length="203" mass="22643">MTRFTPLLLLSLSVLISTGCDVVYVDEPFGRGLVEHHTAHYVGHYSTGEGVIQVQQTGDSTLQAAWVEYDQRDGFRMMVVDIELRYWGGKTIAYVRLNYDASSVEPDDNEDPDQLERWLFAYAIDQNAAANPPNPLVFAAPRESVFADLVRRGELPGEADGECTRLDPAAEEELAAMLVGRGAEELFDHTEPLVFTRLPARLK</sequence>
<evidence type="ECO:0000313" key="1">
    <source>
        <dbReference type="EMBL" id="MBB6429930.1"/>
    </source>
</evidence>
<accession>A0A7X0LK03</accession>
<name>A0A7X0LK03_9BACT</name>
<evidence type="ECO:0000313" key="2">
    <source>
        <dbReference type="Proteomes" id="UP000541810"/>
    </source>
</evidence>
<dbReference type="Proteomes" id="UP000541810">
    <property type="component" value="Unassembled WGS sequence"/>
</dbReference>
<gene>
    <name evidence="1" type="ORF">HNQ40_001736</name>
</gene>
<protein>
    <recommendedName>
        <fullName evidence="3">Lipoprotein</fullName>
    </recommendedName>
</protein>